<reference evidence="8" key="1">
    <citation type="submission" date="2023-05" db="EMBL/GenBank/DDBJ databases">
        <authorList>
            <person name="Stuckert A."/>
        </authorList>
    </citation>
    <scope>NUCLEOTIDE SEQUENCE</scope>
</reference>
<proteinExistence type="predicted"/>
<evidence type="ECO:0000259" key="7">
    <source>
        <dbReference type="PROSITE" id="PS50240"/>
    </source>
</evidence>
<accession>A0ABN9CCH2</accession>
<dbReference type="InterPro" id="IPR033116">
    <property type="entry name" value="TRYPSIN_SER"/>
</dbReference>
<dbReference type="InterPro" id="IPR050850">
    <property type="entry name" value="Peptidase_S1_Elastase_sf"/>
</dbReference>
<dbReference type="Pfam" id="PF00089">
    <property type="entry name" value="Trypsin"/>
    <property type="match status" value="1"/>
</dbReference>
<evidence type="ECO:0000256" key="6">
    <source>
        <dbReference type="ARBA" id="ARBA00022837"/>
    </source>
</evidence>
<feature type="non-terminal residue" evidence="8">
    <location>
        <position position="1"/>
    </location>
</feature>
<keyword evidence="9" id="KW-1185">Reference proteome</keyword>
<dbReference type="PROSITE" id="PS00135">
    <property type="entry name" value="TRYPSIN_SER"/>
    <property type="match status" value="1"/>
</dbReference>
<dbReference type="InterPro" id="IPR043504">
    <property type="entry name" value="Peptidase_S1_PA_chymotrypsin"/>
</dbReference>
<evidence type="ECO:0000256" key="1">
    <source>
        <dbReference type="ARBA" id="ARBA00004613"/>
    </source>
</evidence>
<dbReference type="PROSITE" id="PS50240">
    <property type="entry name" value="TRYPSIN_DOM"/>
    <property type="match status" value="1"/>
</dbReference>
<name>A0ABN9CCH2_9NEOB</name>
<feature type="domain" description="Peptidase S1" evidence="7">
    <location>
        <begin position="1"/>
        <end position="146"/>
    </location>
</feature>
<dbReference type="SUPFAM" id="SSF50494">
    <property type="entry name" value="Trypsin-like serine proteases"/>
    <property type="match status" value="1"/>
</dbReference>
<dbReference type="SMART" id="SM00020">
    <property type="entry name" value="Tryp_SPc"/>
    <property type="match status" value="1"/>
</dbReference>
<dbReference type="PANTHER" id="PTHR24257">
    <property type="entry name" value="CHYMOTRYPSIN-LIKE ELASTASE FAMILY MEMBER"/>
    <property type="match status" value="1"/>
</dbReference>
<evidence type="ECO:0000256" key="2">
    <source>
        <dbReference type="ARBA" id="ARBA00022525"/>
    </source>
</evidence>
<sequence>DIAVLWLASSATLNTSVKAATLPSDGYTLANNFNCVVTGWGRTSTGGSLATILQQVTLPVVAHSTCSTSSWWGSTVKTSMICAGGDGVKSSCNGDSGGPLNCAISGVYQVHGIVSFGSSLGCNYYQKPSVFTRVSAYISWINSVSHQYDLPRQNTQALYFAAQLCKNQFKCCQMQISRIFFCVSSKKLHYYFHLSLPTVK</sequence>
<comment type="caution">
    <text evidence="8">The sequence shown here is derived from an EMBL/GenBank/DDBJ whole genome shotgun (WGS) entry which is preliminary data.</text>
</comment>
<organism evidence="8 9">
    <name type="scientific">Staurois parvus</name>
    <dbReference type="NCBI Taxonomy" id="386267"/>
    <lineage>
        <taxon>Eukaryota</taxon>
        <taxon>Metazoa</taxon>
        <taxon>Chordata</taxon>
        <taxon>Craniata</taxon>
        <taxon>Vertebrata</taxon>
        <taxon>Euteleostomi</taxon>
        <taxon>Amphibia</taxon>
        <taxon>Batrachia</taxon>
        <taxon>Anura</taxon>
        <taxon>Neobatrachia</taxon>
        <taxon>Ranoidea</taxon>
        <taxon>Ranidae</taxon>
        <taxon>Staurois</taxon>
    </lineage>
</organism>
<gene>
    <name evidence="8" type="ORF">SPARVUS_LOCUS4674161</name>
</gene>
<dbReference type="Proteomes" id="UP001162483">
    <property type="component" value="Unassembled WGS sequence"/>
</dbReference>
<keyword evidence="3" id="KW-0645">Protease</keyword>
<evidence type="ECO:0000256" key="4">
    <source>
        <dbReference type="ARBA" id="ARBA00022801"/>
    </source>
</evidence>
<comment type="subcellular location">
    <subcellularLocation>
        <location evidence="1">Secreted</location>
    </subcellularLocation>
</comment>
<keyword evidence="5" id="KW-0720">Serine protease</keyword>
<keyword evidence="2" id="KW-0964">Secreted</keyword>
<keyword evidence="6" id="KW-0106">Calcium</keyword>
<keyword evidence="4" id="KW-0378">Hydrolase</keyword>
<dbReference type="PANTHER" id="PTHR24257:SF0">
    <property type="entry name" value="CHYMOTRYPSIN-LIKE ELASTASE FAMILY MEMBER 1"/>
    <property type="match status" value="1"/>
</dbReference>
<evidence type="ECO:0000313" key="9">
    <source>
        <dbReference type="Proteomes" id="UP001162483"/>
    </source>
</evidence>
<evidence type="ECO:0000256" key="5">
    <source>
        <dbReference type="ARBA" id="ARBA00022825"/>
    </source>
</evidence>
<dbReference type="CDD" id="cd00190">
    <property type="entry name" value="Tryp_SPc"/>
    <property type="match status" value="1"/>
</dbReference>
<protein>
    <recommendedName>
        <fullName evidence="7">Peptidase S1 domain-containing protein</fullName>
    </recommendedName>
</protein>
<dbReference type="Gene3D" id="2.40.10.10">
    <property type="entry name" value="Trypsin-like serine proteases"/>
    <property type="match status" value="1"/>
</dbReference>
<evidence type="ECO:0000256" key="3">
    <source>
        <dbReference type="ARBA" id="ARBA00022670"/>
    </source>
</evidence>
<evidence type="ECO:0000313" key="8">
    <source>
        <dbReference type="EMBL" id="CAI9557257.1"/>
    </source>
</evidence>
<dbReference type="InterPro" id="IPR009003">
    <property type="entry name" value="Peptidase_S1_PA"/>
</dbReference>
<dbReference type="EMBL" id="CATNWA010008996">
    <property type="protein sequence ID" value="CAI9557257.1"/>
    <property type="molecule type" value="Genomic_DNA"/>
</dbReference>
<dbReference type="InterPro" id="IPR001254">
    <property type="entry name" value="Trypsin_dom"/>
</dbReference>